<evidence type="ECO:0008006" key="3">
    <source>
        <dbReference type="Google" id="ProtNLM"/>
    </source>
</evidence>
<comment type="caution">
    <text evidence="1">The sequence shown here is derived from an EMBL/GenBank/DDBJ whole genome shotgun (WGS) entry which is preliminary data.</text>
</comment>
<dbReference type="Proteomes" id="UP000194236">
    <property type="component" value="Unassembled WGS sequence"/>
</dbReference>
<evidence type="ECO:0000313" key="1">
    <source>
        <dbReference type="EMBL" id="OTF78653.1"/>
    </source>
</evidence>
<organism evidence="1 2">
    <name type="scientific">Euroglyphus maynei</name>
    <name type="common">Mayne's house dust mite</name>
    <dbReference type="NCBI Taxonomy" id="6958"/>
    <lineage>
        <taxon>Eukaryota</taxon>
        <taxon>Metazoa</taxon>
        <taxon>Ecdysozoa</taxon>
        <taxon>Arthropoda</taxon>
        <taxon>Chelicerata</taxon>
        <taxon>Arachnida</taxon>
        <taxon>Acari</taxon>
        <taxon>Acariformes</taxon>
        <taxon>Sarcoptiformes</taxon>
        <taxon>Astigmata</taxon>
        <taxon>Psoroptidia</taxon>
        <taxon>Analgoidea</taxon>
        <taxon>Pyroglyphidae</taxon>
        <taxon>Pyroglyphinae</taxon>
        <taxon>Euroglyphus</taxon>
    </lineage>
</organism>
<keyword evidence="2" id="KW-1185">Reference proteome</keyword>
<accession>A0A1Y3BFP8</accession>
<protein>
    <recommendedName>
        <fullName evidence="3">DH domain-containing protein</fullName>
    </recommendedName>
</protein>
<dbReference type="InterPro" id="IPR035899">
    <property type="entry name" value="DBL_dom_sf"/>
</dbReference>
<dbReference type="EMBL" id="MUJZ01026900">
    <property type="protein sequence ID" value="OTF78653.1"/>
    <property type="molecule type" value="Genomic_DNA"/>
</dbReference>
<name>A0A1Y3BFP8_EURMA</name>
<proteinExistence type="predicted"/>
<evidence type="ECO:0000313" key="2">
    <source>
        <dbReference type="Proteomes" id="UP000194236"/>
    </source>
</evidence>
<dbReference type="SUPFAM" id="SSF48065">
    <property type="entry name" value="DBL homology domain (DH-domain)"/>
    <property type="match status" value="1"/>
</dbReference>
<reference evidence="1 2" key="1">
    <citation type="submission" date="2017-03" db="EMBL/GenBank/DDBJ databases">
        <title>Genome Survey of Euroglyphus maynei.</title>
        <authorList>
            <person name="Arlian L.G."/>
            <person name="Morgan M.S."/>
            <person name="Rider S.D."/>
        </authorList>
    </citation>
    <scope>NUCLEOTIDE SEQUENCE [LARGE SCALE GENOMIC DNA]</scope>
    <source>
        <strain evidence="1">Arlian Lab</strain>
        <tissue evidence="1">Whole body</tissue>
    </source>
</reference>
<dbReference type="AlphaFoldDB" id="A0A1Y3BFP8"/>
<gene>
    <name evidence="1" type="ORF">BLA29_008982</name>
</gene>
<dbReference type="Gene3D" id="1.20.900.10">
    <property type="entry name" value="Dbl homology (DH) domain"/>
    <property type="match status" value="1"/>
</dbReference>
<dbReference type="OrthoDB" id="9990815at2759"/>
<sequence length="100" mass="11730">MERINSNFCSNKEFEHICREFETKKGCYLPYTSFLLKPAFHLSFYAKIIQSLVEQLNNFNHEYANTLDSLINLVILIELQRDIAGFVNIIQSGRVNRKLN</sequence>